<dbReference type="AlphaFoldDB" id="A0A8T2SY30"/>
<evidence type="ECO:0000313" key="1">
    <source>
        <dbReference type="EMBL" id="KAH7373295.1"/>
    </source>
</evidence>
<evidence type="ECO:0000313" key="2">
    <source>
        <dbReference type="Proteomes" id="UP000825935"/>
    </source>
</evidence>
<accession>A0A8T2SY30</accession>
<dbReference type="EMBL" id="CM035422">
    <property type="protein sequence ID" value="KAH7373295.1"/>
    <property type="molecule type" value="Genomic_DNA"/>
</dbReference>
<sequence>MGSSNCLDIAWYYDVHCSQVMDNREKPDLETASVRVQLDAETQKRLRLENKVTCVDTALNSMRRLRQGTSKSGRFIRQQLKR</sequence>
<reference evidence="1" key="1">
    <citation type="submission" date="2021-08" db="EMBL/GenBank/DDBJ databases">
        <title>WGS assembly of Ceratopteris richardii.</title>
        <authorList>
            <person name="Marchant D.B."/>
            <person name="Chen G."/>
            <person name="Jenkins J."/>
            <person name="Shu S."/>
            <person name="Leebens-Mack J."/>
            <person name="Grimwood J."/>
            <person name="Schmutz J."/>
            <person name="Soltis P."/>
            <person name="Soltis D."/>
            <person name="Chen Z.-H."/>
        </authorList>
    </citation>
    <scope>NUCLEOTIDE SEQUENCE</scope>
    <source>
        <strain evidence="1">Whitten #5841</strain>
        <tissue evidence="1">Leaf</tissue>
    </source>
</reference>
<protein>
    <submittedName>
        <fullName evidence="1">Uncharacterized protein</fullName>
    </submittedName>
</protein>
<keyword evidence="2" id="KW-1185">Reference proteome</keyword>
<organism evidence="1 2">
    <name type="scientific">Ceratopteris richardii</name>
    <name type="common">Triangle waterfern</name>
    <dbReference type="NCBI Taxonomy" id="49495"/>
    <lineage>
        <taxon>Eukaryota</taxon>
        <taxon>Viridiplantae</taxon>
        <taxon>Streptophyta</taxon>
        <taxon>Embryophyta</taxon>
        <taxon>Tracheophyta</taxon>
        <taxon>Polypodiopsida</taxon>
        <taxon>Polypodiidae</taxon>
        <taxon>Polypodiales</taxon>
        <taxon>Pteridineae</taxon>
        <taxon>Pteridaceae</taxon>
        <taxon>Parkerioideae</taxon>
        <taxon>Ceratopteris</taxon>
    </lineage>
</organism>
<proteinExistence type="predicted"/>
<comment type="caution">
    <text evidence="1">The sequence shown here is derived from an EMBL/GenBank/DDBJ whole genome shotgun (WGS) entry which is preliminary data.</text>
</comment>
<dbReference type="Proteomes" id="UP000825935">
    <property type="component" value="Chromosome 17"/>
</dbReference>
<name>A0A8T2SY30_CERRI</name>
<gene>
    <name evidence="1" type="ORF">KP509_17G048900</name>
</gene>